<dbReference type="InterPro" id="IPR029071">
    <property type="entry name" value="Ubiquitin-like_domsf"/>
</dbReference>
<dbReference type="OrthoDB" id="43122at2759"/>
<keyword evidence="4" id="KW-1185">Reference proteome</keyword>
<accession>A0A2C5XYL4</accession>
<feature type="region of interest" description="Disordered" evidence="1">
    <location>
        <begin position="275"/>
        <end position="334"/>
    </location>
</feature>
<organism evidence="3 4">
    <name type="scientific">Ophiocordyceps camponoti-rufipedis</name>
    <dbReference type="NCBI Taxonomy" id="2004952"/>
    <lineage>
        <taxon>Eukaryota</taxon>
        <taxon>Fungi</taxon>
        <taxon>Dikarya</taxon>
        <taxon>Ascomycota</taxon>
        <taxon>Pezizomycotina</taxon>
        <taxon>Sordariomycetes</taxon>
        <taxon>Hypocreomycetidae</taxon>
        <taxon>Hypocreales</taxon>
        <taxon>Ophiocordycipitaceae</taxon>
        <taxon>Ophiocordyceps</taxon>
    </lineage>
</organism>
<feature type="domain" description="Ras-associating" evidence="2">
    <location>
        <begin position="39"/>
        <end position="112"/>
    </location>
</feature>
<comment type="caution">
    <text evidence="3">The sequence shown here is derived from an EMBL/GenBank/DDBJ whole genome shotgun (WGS) entry which is preliminary data.</text>
</comment>
<dbReference type="EMBL" id="NJES01001702">
    <property type="protein sequence ID" value="PHH60220.1"/>
    <property type="molecule type" value="Genomic_DNA"/>
</dbReference>
<gene>
    <name evidence="3" type="ORF">CDD80_1657</name>
</gene>
<evidence type="ECO:0000259" key="2">
    <source>
        <dbReference type="PROSITE" id="PS50200"/>
    </source>
</evidence>
<dbReference type="InterPro" id="IPR011993">
    <property type="entry name" value="PH-like_dom_sf"/>
</dbReference>
<dbReference type="InterPro" id="IPR000159">
    <property type="entry name" value="RA_dom"/>
</dbReference>
<dbReference type="Pfam" id="PF00788">
    <property type="entry name" value="RA"/>
    <property type="match status" value="1"/>
</dbReference>
<name>A0A2C5XYL4_9HYPO</name>
<dbReference type="PROSITE" id="PS50200">
    <property type="entry name" value="RA"/>
    <property type="match status" value="1"/>
</dbReference>
<evidence type="ECO:0000256" key="1">
    <source>
        <dbReference type="SAM" id="MobiDB-lite"/>
    </source>
</evidence>
<dbReference type="AlphaFoldDB" id="A0A2C5XYL4"/>
<feature type="region of interest" description="Disordered" evidence="1">
    <location>
        <begin position="346"/>
        <end position="367"/>
    </location>
</feature>
<reference evidence="3 4" key="1">
    <citation type="submission" date="2017-06" db="EMBL/GenBank/DDBJ databases">
        <title>Ant-infecting Ophiocordyceps genomes reveal a high diversity of potential behavioral manipulation genes and a possible major role for enterotoxins.</title>
        <authorList>
            <person name="De Bekker C."/>
            <person name="Evans H.C."/>
            <person name="Brachmann A."/>
            <person name="Hughes D.P."/>
        </authorList>
    </citation>
    <scope>NUCLEOTIDE SEQUENCE [LARGE SCALE GENOMIC DNA]</scope>
    <source>
        <strain evidence="3 4">Map16</strain>
    </source>
</reference>
<sequence length="445" mass="48290">MGFIEQGGRGIVPRTDAPASAINGGQRRVVVRCHSSTLTLSVTADTTAVDVVRLAAEKTNHPAVSASSYAVVECYFMLGIERRLRRYERVRDILNSWDDDEQNSLLLLPREGGLDLGPVSRSQDAPPGFCFHLYHSARPGKWSKRWVTLQDGGQMFASKRAEAGPGDKDSVALCHLSDFDVYMPKESEMRRNLKPPKKFCYAIKSQQKTFVFPNGENFVHFFCTDDDGLAARFHDLVRAWRSWYLVNKVLDLGRDEKPSPPPIYNLLSTGGVGAAAKNSNGSDSVPARTPPPPLIDLSGLSKAADHKSLPSRKSSLVPPTPDADREGSFSASGLLGDAYDKRKLDETQDRNEVKAEKPFTEGPSLLNGGVVVVSDKNKAVVVSASDTAKPEPKSWFPSAAEHSARARKENPAPAPVSSLRRPVTADAVGSANRWIPGAASVSPSS</sequence>
<dbReference type="PANTHER" id="PTHR38700:SF1">
    <property type="entry name" value="PH DOMAIN-CONTAINING PROTEIN"/>
    <property type="match status" value="1"/>
</dbReference>
<dbReference type="GO" id="GO:0007165">
    <property type="term" value="P:signal transduction"/>
    <property type="evidence" value="ECO:0007669"/>
    <property type="project" value="InterPro"/>
</dbReference>
<protein>
    <recommendedName>
        <fullName evidence="2">Ras-associating domain-containing protein</fullName>
    </recommendedName>
</protein>
<evidence type="ECO:0000313" key="4">
    <source>
        <dbReference type="Proteomes" id="UP000226431"/>
    </source>
</evidence>
<dbReference type="STRING" id="2004952.A0A2C5XYL4"/>
<dbReference type="Proteomes" id="UP000226431">
    <property type="component" value="Unassembled WGS sequence"/>
</dbReference>
<dbReference type="Gene3D" id="3.10.20.90">
    <property type="entry name" value="Phosphatidylinositol 3-kinase Catalytic Subunit, Chain A, domain 1"/>
    <property type="match status" value="1"/>
</dbReference>
<evidence type="ECO:0000313" key="3">
    <source>
        <dbReference type="EMBL" id="PHH60220.1"/>
    </source>
</evidence>
<dbReference type="Gene3D" id="2.30.29.30">
    <property type="entry name" value="Pleckstrin-homology domain (PH domain)/Phosphotyrosine-binding domain (PTB)"/>
    <property type="match status" value="1"/>
</dbReference>
<feature type="compositionally biased region" description="Basic and acidic residues" evidence="1">
    <location>
        <begin position="346"/>
        <end position="359"/>
    </location>
</feature>
<dbReference type="SUPFAM" id="SSF54236">
    <property type="entry name" value="Ubiquitin-like"/>
    <property type="match status" value="1"/>
</dbReference>
<dbReference type="PANTHER" id="PTHR38700">
    <property type="entry name" value="YALI0E22418P"/>
    <property type="match status" value="1"/>
</dbReference>
<feature type="region of interest" description="Disordered" evidence="1">
    <location>
        <begin position="383"/>
        <end position="445"/>
    </location>
</feature>
<proteinExistence type="predicted"/>